<dbReference type="STRING" id="320497.A0U93_04250"/>
<dbReference type="AlphaFoldDB" id="A0A1U9KNJ3"/>
<evidence type="ECO:0000313" key="2">
    <source>
        <dbReference type="EMBL" id="AQS87280.1"/>
    </source>
</evidence>
<evidence type="ECO:0000313" key="3">
    <source>
        <dbReference type="Proteomes" id="UP000188604"/>
    </source>
</evidence>
<sequence>MPHNRNVHRLLHHDARISSMFPCSDPTPFLAHVRRCHNVVLPGDYHPLYCADQAIGWVAPRYHGALVELGVHSTADGLLLPDGHDLLPLGERMAEAGLYRPHDELFDVFTSDGRALGTIDRGALPLLGLAARGVHMNGLVRRPDGLHLWMGHRAPNKRLDPGKLDHLVAGGVCAGITPREALAKEAAEEANISGTLIARAEHAGDLHYAMIRPEGLRRDVLHCFDLHLPEDFAPRPMDGEVSAFELVPIETAFRRVRDTQDVKFNVNLVLIDLFIRLGLFTPEAAATLRDALSTA</sequence>
<proteinExistence type="predicted"/>
<organism evidence="2 3">
    <name type="scientific">Neoasaia chiangmaiensis</name>
    <dbReference type="NCBI Taxonomy" id="320497"/>
    <lineage>
        <taxon>Bacteria</taxon>
        <taxon>Pseudomonadati</taxon>
        <taxon>Pseudomonadota</taxon>
        <taxon>Alphaproteobacteria</taxon>
        <taxon>Acetobacterales</taxon>
        <taxon>Acetobacteraceae</taxon>
        <taxon>Neoasaia</taxon>
    </lineage>
</organism>
<feature type="domain" description="Nudix hydrolase" evidence="1">
    <location>
        <begin position="131"/>
        <end position="272"/>
    </location>
</feature>
<dbReference type="KEGG" id="nch:A0U93_04250"/>
<dbReference type="Proteomes" id="UP000188604">
    <property type="component" value="Chromosome"/>
</dbReference>
<name>A0A1U9KNJ3_9PROT</name>
<accession>A0A1U9KNJ3</accession>
<keyword evidence="3" id="KW-1185">Reference proteome</keyword>
<dbReference type="Pfam" id="PF00293">
    <property type="entry name" value="NUDIX"/>
    <property type="match status" value="1"/>
</dbReference>
<dbReference type="GO" id="GO:0003824">
    <property type="term" value="F:catalytic activity"/>
    <property type="evidence" value="ECO:0007669"/>
    <property type="project" value="UniProtKB-ARBA"/>
</dbReference>
<gene>
    <name evidence="2" type="ORF">A0U93_04250</name>
</gene>
<dbReference type="InterPro" id="IPR015797">
    <property type="entry name" value="NUDIX_hydrolase-like_dom_sf"/>
</dbReference>
<dbReference type="CDD" id="cd03676">
    <property type="entry name" value="NUDIX_Tnr3_like"/>
    <property type="match status" value="1"/>
</dbReference>
<dbReference type="InterPro" id="IPR000086">
    <property type="entry name" value="NUDIX_hydrolase_dom"/>
</dbReference>
<protein>
    <recommendedName>
        <fullName evidence="1">Nudix hydrolase domain-containing protein</fullName>
    </recommendedName>
</protein>
<dbReference type="SUPFAM" id="SSF55811">
    <property type="entry name" value="Nudix"/>
    <property type="match status" value="1"/>
</dbReference>
<dbReference type="EMBL" id="CP014691">
    <property type="protein sequence ID" value="AQS87280.1"/>
    <property type="molecule type" value="Genomic_DNA"/>
</dbReference>
<reference evidence="2 3" key="1">
    <citation type="submission" date="2016-03" db="EMBL/GenBank/DDBJ databases">
        <title>Acetic acid bacteria sequencing.</title>
        <authorList>
            <person name="Brandt J."/>
            <person name="Jakob F."/>
            <person name="Vogel R.F."/>
        </authorList>
    </citation>
    <scope>NUCLEOTIDE SEQUENCE [LARGE SCALE GENOMIC DNA]</scope>
    <source>
        <strain evidence="2 3">NBRC 101099</strain>
    </source>
</reference>
<dbReference type="Gene3D" id="3.90.79.10">
    <property type="entry name" value="Nucleoside Triphosphate Pyrophosphohydrolase"/>
    <property type="match status" value="1"/>
</dbReference>
<dbReference type="PROSITE" id="PS51462">
    <property type="entry name" value="NUDIX"/>
    <property type="match status" value="1"/>
</dbReference>
<evidence type="ECO:0000259" key="1">
    <source>
        <dbReference type="PROSITE" id="PS51462"/>
    </source>
</evidence>